<dbReference type="CDD" id="cd03017">
    <property type="entry name" value="PRX_BCP"/>
    <property type="match status" value="1"/>
</dbReference>
<evidence type="ECO:0000256" key="3">
    <source>
        <dbReference type="ARBA" id="ARBA00013017"/>
    </source>
</evidence>
<comment type="caution">
    <text evidence="14">The sequence shown here is derived from an EMBL/GenBank/DDBJ whole genome shotgun (WGS) entry which is preliminary data.</text>
</comment>
<dbReference type="GO" id="GO:0008379">
    <property type="term" value="F:thioredoxin peroxidase activity"/>
    <property type="evidence" value="ECO:0007669"/>
    <property type="project" value="TreeGrafter"/>
</dbReference>
<keyword evidence="7" id="KW-1015">Disulfide bond</keyword>
<dbReference type="InterPro" id="IPR050924">
    <property type="entry name" value="Peroxiredoxin_BCP/PrxQ"/>
</dbReference>
<evidence type="ECO:0000256" key="8">
    <source>
        <dbReference type="ARBA" id="ARBA00023284"/>
    </source>
</evidence>
<dbReference type="PANTHER" id="PTHR42801:SF4">
    <property type="entry name" value="AHPC_TSA FAMILY PROTEIN"/>
    <property type="match status" value="1"/>
</dbReference>
<dbReference type="FunFam" id="3.40.30.10:FF:000007">
    <property type="entry name" value="Thioredoxin-dependent thiol peroxidase"/>
    <property type="match status" value="1"/>
</dbReference>
<dbReference type="InterPro" id="IPR000866">
    <property type="entry name" value="AhpC/TSA"/>
</dbReference>
<evidence type="ECO:0000256" key="2">
    <source>
        <dbReference type="ARBA" id="ARBA00011245"/>
    </source>
</evidence>
<dbReference type="STRING" id="1798709.A2538_04455"/>
<evidence type="ECO:0000259" key="13">
    <source>
        <dbReference type="PROSITE" id="PS51352"/>
    </source>
</evidence>
<dbReference type="GO" id="GO:0005737">
    <property type="term" value="C:cytoplasm"/>
    <property type="evidence" value="ECO:0007669"/>
    <property type="project" value="TreeGrafter"/>
</dbReference>
<dbReference type="Gene3D" id="3.40.30.10">
    <property type="entry name" value="Glutaredoxin"/>
    <property type="match status" value="1"/>
</dbReference>
<gene>
    <name evidence="14" type="ORF">A2538_04455</name>
</gene>
<evidence type="ECO:0000256" key="11">
    <source>
        <dbReference type="ARBA" id="ARBA00049091"/>
    </source>
</evidence>
<dbReference type="SUPFAM" id="SSF52833">
    <property type="entry name" value="Thioredoxin-like"/>
    <property type="match status" value="1"/>
</dbReference>
<dbReference type="GO" id="GO:0034599">
    <property type="term" value="P:cellular response to oxidative stress"/>
    <property type="evidence" value="ECO:0007669"/>
    <property type="project" value="TreeGrafter"/>
</dbReference>
<dbReference type="EMBL" id="MFRE01000006">
    <property type="protein sequence ID" value="OGH94653.1"/>
    <property type="molecule type" value="Genomic_DNA"/>
</dbReference>
<comment type="similarity">
    <text evidence="10">Belongs to the peroxiredoxin family. BCP/PrxQ subfamily.</text>
</comment>
<name>A0A1F6PF94_9BACT</name>
<keyword evidence="5" id="KW-0049">Antioxidant</keyword>
<feature type="active site" description="Cysteine sulfenic acid (-SOH) intermediate; for peroxidase activity" evidence="12">
    <location>
        <position position="45"/>
    </location>
</feature>
<evidence type="ECO:0000313" key="15">
    <source>
        <dbReference type="Proteomes" id="UP000178254"/>
    </source>
</evidence>
<protein>
    <recommendedName>
        <fullName evidence="3">thioredoxin-dependent peroxiredoxin</fullName>
        <ecNumber evidence="3">1.11.1.24</ecNumber>
    </recommendedName>
    <alternativeName>
        <fullName evidence="9">Thioredoxin peroxidase</fullName>
    </alternativeName>
</protein>
<dbReference type="EC" id="1.11.1.24" evidence="3"/>
<evidence type="ECO:0000256" key="9">
    <source>
        <dbReference type="ARBA" id="ARBA00032824"/>
    </source>
</evidence>
<sequence>MPLKINQIAPAWRLLDQNGTEHKLSDYAGAWLLIYFYPRDNTPGCTVEACSFRDNFSALQKLGLAIVGVSVNSVTSHGKFVEQYKLPFTLLSDSEKVMSEAYGVMGLTSARRVSFLIDKNGKIAKIYDPVSPPTHVAEVMADLKQLIK</sequence>
<proteinExistence type="inferred from homology"/>
<feature type="domain" description="Thioredoxin" evidence="13">
    <location>
        <begin position="3"/>
        <end position="148"/>
    </location>
</feature>
<reference evidence="14 15" key="1">
    <citation type="journal article" date="2016" name="Nat. Commun.">
        <title>Thousands of microbial genomes shed light on interconnected biogeochemical processes in an aquifer system.</title>
        <authorList>
            <person name="Anantharaman K."/>
            <person name="Brown C.T."/>
            <person name="Hug L.A."/>
            <person name="Sharon I."/>
            <person name="Castelle C.J."/>
            <person name="Probst A.J."/>
            <person name="Thomas B.C."/>
            <person name="Singh A."/>
            <person name="Wilkins M.J."/>
            <person name="Karaoz U."/>
            <person name="Brodie E.L."/>
            <person name="Williams K.H."/>
            <person name="Hubbard S.S."/>
            <person name="Banfield J.F."/>
        </authorList>
    </citation>
    <scope>NUCLEOTIDE SEQUENCE [LARGE SCALE GENOMIC DNA]</scope>
</reference>
<dbReference type="InterPro" id="IPR036249">
    <property type="entry name" value="Thioredoxin-like_sf"/>
</dbReference>
<dbReference type="PROSITE" id="PS51352">
    <property type="entry name" value="THIOREDOXIN_2"/>
    <property type="match status" value="1"/>
</dbReference>
<comment type="catalytic activity">
    <reaction evidence="11">
        <text>a hydroperoxide + [thioredoxin]-dithiol = an alcohol + [thioredoxin]-disulfide + H2O</text>
        <dbReference type="Rhea" id="RHEA:62620"/>
        <dbReference type="Rhea" id="RHEA-COMP:10698"/>
        <dbReference type="Rhea" id="RHEA-COMP:10700"/>
        <dbReference type="ChEBI" id="CHEBI:15377"/>
        <dbReference type="ChEBI" id="CHEBI:29950"/>
        <dbReference type="ChEBI" id="CHEBI:30879"/>
        <dbReference type="ChEBI" id="CHEBI:35924"/>
        <dbReference type="ChEBI" id="CHEBI:50058"/>
        <dbReference type="EC" id="1.11.1.24"/>
    </reaction>
</comment>
<evidence type="ECO:0000256" key="5">
    <source>
        <dbReference type="ARBA" id="ARBA00022862"/>
    </source>
</evidence>
<evidence type="ECO:0000256" key="10">
    <source>
        <dbReference type="ARBA" id="ARBA00038489"/>
    </source>
</evidence>
<evidence type="ECO:0000256" key="12">
    <source>
        <dbReference type="PIRSR" id="PIRSR000239-1"/>
    </source>
</evidence>
<dbReference type="AlphaFoldDB" id="A0A1F6PF94"/>
<comment type="subunit">
    <text evidence="2">Monomer.</text>
</comment>
<evidence type="ECO:0000256" key="1">
    <source>
        <dbReference type="ARBA" id="ARBA00003330"/>
    </source>
</evidence>
<evidence type="ECO:0000313" key="14">
    <source>
        <dbReference type="EMBL" id="OGH94653.1"/>
    </source>
</evidence>
<dbReference type="InterPro" id="IPR024706">
    <property type="entry name" value="Peroxiredoxin_AhpC-typ"/>
</dbReference>
<keyword evidence="4" id="KW-0575">Peroxidase</keyword>
<dbReference type="PANTHER" id="PTHR42801">
    <property type="entry name" value="THIOREDOXIN-DEPENDENT PEROXIDE REDUCTASE"/>
    <property type="match status" value="1"/>
</dbReference>
<dbReference type="Proteomes" id="UP000178254">
    <property type="component" value="Unassembled WGS sequence"/>
</dbReference>
<comment type="function">
    <text evidence="1">Thiol-specific peroxidase that catalyzes the reduction of hydrogen peroxide and organic hydroperoxides to water and alcohols, respectively. Plays a role in cell protection against oxidative stress by detoxifying peroxides and as sensor of hydrogen peroxide-mediated signaling events.</text>
</comment>
<evidence type="ECO:0000256" key="6">
    <source>
        <dbReference type="ARBA" id="ARBA00023002"/>
    </source>
</evidence>
<dbReference type="GO" id="GO:0045454">
    <property type="term" value="P:cell redox homeostasis"/>
    <property type="evidence" value="ECO:0007669"/>
    <property type="project" value="TreeGrafter"/>
</dbReference>
<dbReference type="PIRSF" id="PIRSF000239">
    <property type="entry name" value="AHPC"/>
    <property type="match status" value="1"/>
</dbReference>
<dbReference type="InterPro" id="IPR013766">
    <property type="entry name" value="Thioredoxin_domain"/>
</dbReference>
<keyword evidence="6" id="KW-0560">Oxidoreductase</keyword>
<accession>A0A1F6PF94</accession>
<keyword evidence="8" id="KW-0676">Redox-active center</keyword>
<evidence type="ECO:0000256" key="7">
    <source>
        <dbReference type="ARBA" id="ARBA00023157"/>
    </source>
</evidence>
<dbReference type="Pfam" id="PF00578">
    <property type="entry name" value="AhpC-TSA"/>
    <property type="match status" value="1"/>
</dbReference>
<organism evidence="14 15">
    <name type="scientific">Candidatus Magasanikbacteria bacterium RIFOXYD2_FULL_41_14</name>
    <dbReference type="NCBI Taxonomy" id="1798709"/>
    <lineage>
        <taxon>Bacteria</taxon>
        <taxon>Candidatus Magasanikiibacteriota</taxon>
    </lineage>
</organism>
<evidence type="ECO:0000256" key="4">
    <source>
        <dbReference type="ARBA" id="ARBA00022559"/>
    </source>
</evidence>